<gene>
    <name evidence="1" type="ORF">GIB67_001983</name>
</gene>
<evidence type="ECO:0000313" key="2">
    <source>
        <dbReference type="Proteomes" id="UP000541444"/>
    </source>
</evidence>
<feature type="non-terminal residue" evidence="1">
    <location>
        <position position="1"/>
    </location>
</feature>
<evidence type="ECO:0000313" key="1">
    <source>
        <dbReference type="EMBL" id="KAF6151700.1"/>
    </source>
</evidence>
<dbReference type="EMBL" id="JACGCM010001662">
    <property type="protein sequence ID" value="KAF6151700.1"/>
    <property type="molecule type" value="Genomic_DNA"/>
</dbReference>
<reference evidence="1 2" key="1">
    <citation type="journal article" date="2020" name="IScience">
        <title>Genome Sequencing of the Endangered Kingdonia uniflora (Circaeasteraceae, Ranunculales) Reveals Potential Mechanisms of Evolutionary Specialization.</title>
        <authorList>
            <person name="Sun Y."/>
            <person name="Deng T."/>
            <person name="Zhang A."/>
            <person name="Moore M.J."/>
            <person name="Landis J.B."/>
            <person name="Lin N."/>
            <person name="Zhang H."/>
            <person name="Zhang X."/>
            <person name="Huang J."/>
            <person name="Zhang X."/>
            <person name="Sun H."/>
            <person name="Wang H."/>
        </authorList>
    </citation>
    <scope>NUCLEOTIDE SEQUENCE [LARGE SCALE GENOMIC DNA]</scope>
    <source>
        <strain evidence="1">TB1705</strain>
        <tissue evidence="1">Leaf</tissue>
    </source>
</reference>
<comment type="caution">
    <text evidence="1">The sequence shown here is derived from an EMBL/GenBank/DDBJ whole genome shotgun (WGS) entry which is preliminary data.</text>
</comment>
<keyword evidence="2" id="KW-1185">Reference proteome</keyword>
<dbReference type="Proteomes" id="UP000541444">
    <property type="component" value="Unassembled WGS sequence"/>
</dbReference>
<organism evidence="1 2">
    <name type="scientific">Kingdonia uniflora</name>
    <dbReference type="NCBI Taxonomy" id="39325"/>
    <lineage>
        <taxon>Eukaryota</taxon>
        <taxon>Viridiplantae</taxon>
        <taxon>Streptophyta</taxon>
        <taxon>Embryophyta</taxon>
        <taxon>Tracheophyta</taxon>
        <taxon>Spermatophyta</taxon>
        <taxon>Magnoliopsida</taxon>
        <taxon>Ranunculales</taxon>
        <taxon>Circaeasteraceae</taxon>
        <taxon>Kingdonia</taxon>
    </lineage>
</organism>
<proteinExistence type="predicted"/>
<dbReference type="AlphaFoldDB" id="A0A7J7MAA5"/>
<name>A0A7J7MAA5_9MAGN</name>
<accession>A0A7J7MAA5</accession>
<protein>
    <submittedName>
        <fullName evidence="1">Uncharacterized protein</fullName>
    </submittedName>
</protein>
<sequence>MTITLLELSFLYLGFSPHRFVKFWRQFSLFFPCIFCNFSFFQFIPYKFHVLPNISRVAGDKRSLRNLGINITLWHFEVSTS</sequence>